<sequence>MELELPLFGQIPLGMKDNVNVPSTPVRPGVTASGSTFKGRGPITPVPPPPKADKGRHKETYRQPTIEDLEEDDETPQPPNHPQDLPQNQPQYHPHYQARHQQGTLFPHGLTPRIQQGYGVPDNSDKDSPPPREVRLGCKIIKNNDLKFDGTNFTAFLKRYKRDAILFGVSNYEMAMQIGSFVKTEELQLELEAMDGYEEVKWNRLR</sequence>
<evidence type="ECO:0000256" key="1">
    <source>
        <dbReference type="SAM" id="MobiDB-lite"/>
    </source>
</evidence>
<keyword evidence="4" id="KW-1185">Reference proteome</keyword>
<accession>A0A2N5U720</accession>
<reference evidence="4 5" key="1">
    <citation type="submission" date="2017-11" db="EMBL/GenBank/DDBJ databases">
        <title>De novo assembly and phasing of dikaryotic genomes from two isolates of Puccinia coronata f. sp. avenae, the causal agent of oat crown rust.</title>
        <authorList>
            <person name="Miller M.E."/>
            <person name="Zhang Y."/>
            <person name="Omidvar V."/>
            <person name="Sperschneider J."/>
            <person name="Schwessinger B."/>
            <person name="Raley C."/>
            <person name="Palmer J.M."/>
            <person name="Garnica D."/>
            <person name="Upadhyaya N."/>
            <person name="Rathjen J."/>
            <person name="Taylor J.M."/>
            <person name="Park R.F."/>
            <person name="Dodds P.N."/>
            <person name="Hirsch C.D."/>
            <person name="Kianian S.F."/>
            <person name="Figueroa M."/>
        </authorList>
    </citation>
    <scope>NUCLEOTIDE SEQUENCE [LARGE SCALE GENOMIC DNA]</scope>
    <source>
        <strain evidence="2">12NC29</strain>
        <strain evidence="3">12SD80</strain>
    </source>
</reference>
<dbReference type="STRING" id="200324.A0A2N5U720"/>
<dbReference type="Proteomes" id="UP000235392">
    <property type="component" value="Unassembled WGS sequence"/>
</dbReference>
<comment type="caution">
    <text evidence="3">The sequence shown here is derived from an EMBL/GenBank/DDBJ whole genome shotgun (WGS) entry which is preliminary data.</text>
</comment>
<dbReference type="Proteomes" id="UP000235388">
    <property type="component" value="Unassembled WGS sequence"/>
</dbReference>
<evidence type="ECO:0000313" key="2">
    <source>
        <dbReference type="EMBL" id="PLW26626.1"/>
    </source>
</evidence>
<name>A0A2N5U720_9BASI</name>
<evidence type="ECO:0000313" key="5">
    <source>
        <dbReference type="Proteomes" id="UP000235392"/>
    </source>
</evidence>
<dbReference type="AlphaFoldDB" id="A0A2N5U720"/>
<dbReference type="EMBL" id="PGCI01000217">
    <property type="protein sequence ID" value="PLW33553.1"/>
    <property type="molecule type" value="Genomic_DNA"/>
</dbReference>
<dbReference type="OrthoDB" id="5535068at2759"/>
<dbReference type="PANTHER" id="PTHR33246:SF51">
    <property type="entry name" value="MYB_SANT-LIKE DOMAIN-CONTAINING PROTEIN"/>
    <property type="match status" value="1"/>
</dbReference>
<evidence type="ECO:0000313" key="4">
    <source>
        <dbReference type="Proteomes" id="UP000235388"/>
    </source>
</evidence>
<feature type="compositionally biased region" description="Basic and acidic residues" evidence="1">
    <location>
        <begin position="123"/>
        <end position="133"/>
    </location>
</feature>
<feature type="compositionally biased region" description="Basic and acidic residues" evidence="1">
    <location>
        <begin position="51"/>
        <end position="61"/>
    </location>
</feature>
<organism evidence="3 5">
    <name type="scientific">Puccinia coronata f. sp. avenae</name>
    <dbReference type="NCBI Taxonomy" id="200324"/>
    <lineage>
        <taxon>Eukaryota</taxon>
        <taxon>Fungi</taxon>
        <taxon>Dikarya</taxon>
        <taxon>Basidiomycota</taxon>
        <taxon>Pucciniomycotina</taxon>
        <taxon>Pucciniomycetes</taxon>
        <taxon>Pucciniales</taxon>
        <taxon>Pucciniaceae</taxon>
        <taxon>Puccinia</taxon>
    </lineage>
</organism>
<evidence type="ECO:0000313" key="3">
    <source>
        <dbReference type="EMBL" id="PLW33553.1"/>
    </source>
</evidence>
<gene>
    <name evidence="2" type="ORF">PCANC_25023</name>
    <name evidence="3" type="ORF">PCASD_14091</name>
</gene>
<dbReference type="PANTHER" id="PTHR33246">
    <property type="entry name" value="CCHC-TYPE DOMAIN-CONTAINING PROTEIN"/>
    <property type="match status" value="1"/>
</dbReference>
<dbReference type="EMBL" id="PGCJ01000531">
    <property type="protein sequence ID" value="PLW26626.1"/>
    <property type="molecule type" value="Genomic_DNA"/>
</dbReference>
<proteinExistence type="predicted"/>
<feature type="region of interest" description="Disordered" evidence="1">
    <location>
        <begin position="13"/>
        <end position="92"/>
    </location>
</feature>
<protein>
    <submittedName>
        <fullName evidence="3">Uncharacterized protein</fullName>
    </submittedName>
</protein>
<feature type="region of interest" description="Disordered" evidence="1">
    <location>
        <begin position="107"/>
        <end position="133"/>
    </location>
</feature>